<accession>A0ABQ7JG18</accession>
<dbReference type="PANTHER" id="PTHR12810:SF0">
    <property type="entry name" value="SMALL RIBOSOMAL SUBUNIT PROTEIN MS29"/>
    <property type="match status" value="1"/>
</dbReference>
<keyword evidence="6" id="KW-0687">Ribonucleoprotein</keyword>
<dbReference type="PANTHER" id="PTHR12810">
    <property type="entry name" value="MITOCHONDRIAL 28S RIBOSOMAL PROTEIN S29"/>
    <property type="match status" value="1"/>
</dbReference>
<comment type="caution">
    <text evidence="8">The sequence shown here is derived from an EMBL/GenBank/DDBJ whole genome shotgun (WGS) entry which is preliminary data.</text>
</comment>
<keyword evidence="5" id="KW-0496">Mitochondrion</keyword>
<evidence type="ECO:0000256" key="2">
    <source>
        <dbReference type="ARBA" id="ARBA00009863"/>
    </source>
</evidence>
<evidence type="ECO:0000256" key="5">
    <source>
        <dbReference type="ARBA" id="ARBA00023128"/>
    </source>
</evidence>
<proteinExistence type="inferred from homology"/>
<keyword evidence="9" id="KW-1185">Reference proteome</keyword>
<dbReference type="Pfam" id="PF10236">
    <property type="entry name" value="DAP3"/>
    <property type="match status" value="2"/>
</dbReference>
<evidence type="ECO:0000256" key="7">
    <source>
        <dbReference type="ARBA" id="ARBA00035140"/>
    </source>
</evidence>
<evidence type="ECO:0000256" key="1">
    <source>
        <dbReference type="ARBA" id="ARBA00004173"/>
    </source>
</evidence>
<comment type="similarity">
    <text evidence="2">Belongs to the mitochondrion-specific ribosomal protein mS29 family.</text>
</comment>
<evidence type="ECO:0000256" key="6">
    <source>
        <dbReference type="ARBA" id="ARBA00023274"/>
    </source>
</evidence>
<keyword evidence="4" id="KW-0689">Ribosomal protein</keyword>
<gene>
    <name evidence="8" type="ORF">IE077_002472</name>
</gene>
<protein>
    <recommendedName>
        <fullName evidence="7">Small ribosomal subunit protein mS29</fullName>
    </recommendedName>
</protein>
<comment type="subcellular location">
    <subcellularLocation>
        <location evidence="1">Mitochondrion</location>
    </subcellularLocation>
</comment>
<dbReference type="InterPro" id="IPR019368">
    <property type="entry name" value="Ribosomal_mS29"/>
</dbReference>
<dbReference type="EMBL" id="JADAQX010000021">
    <property type="protein sequence ID" value="KAF8822824.1"/>
    <property type="molecule type" value="Genomic_DNA"/>
</dbReference>
<sequence>MSFPIFAFHRCLNKGVENSCGKHVKMPTSIPLGLPEFTSCIKRWVTSSTSQYNLSERADSTHLANSERRFRARITKISNEEQHLLHPMSAVLETDEKWKDSTLKMRWRAKTNLWEGKIPRDFMPDLGRFHLFSLSDLKKSLPEGLAGELEAEIAMLPSHSIPLGLMYRKSTLEIIAELMYYKEETEKETGDHVISSRGILLDGHRGTGKSSALNCIVPWAREQGWMVLFEPRASRFGSEVSEVRRSTTGIYIQSEQSRKFLERAAAYNASFFERIPVCHKVFGKCSLDGTHQMFSRRAFDALVKKAVDNQLREKYEIVDDFGNYLNDDVKHINILREKLQLWHKFRHDIKFHSLSERLKPKNLWDIVDFGLQNEAFSSQCLYELFEQLKKQTMYPLLIVVDEWNECFPVSKYLSINYENTKYDGWIPSYHLSMPRLFFKWDGDEYKRALYSITKEKTVQYVRSITSVWNVVKSMNKKSYAGMKLYATSWKKSRRRSYRPDLLGIRFDEIRTIRNFSMEEFANVVANYRHAGVIHNFPQEKLEYFYMLSEKRPYQLEKNILSLKISHMASEAA</sequence>
<keyword evidence="3" id="KW-0809">Transit peptide</keyword>
<reference evidence="8 9" key="1">
    <citation type="journal article" date="2020" name="bioRxiv">
        <title>Metabolic contributions of an alphaproteobacterial endosymbiont in the apicomplexan Cardiosporidium cionae.</title>
        <authorList>
            <person name="Hunter E.S."/>
            <person name="Paight C.J."/>
            <person name="Lane C.E."/>
        </authorList>
    </citation>
    <scope>NUCLEOTIDE SEQUENCE [LARGE SCALE GENOMIC DNA]</scope>
    <source>
        <strain evidence="8">ESH_2018</strain>
    </source>
</reference>
<evidence type="ECO:0000256" key="4">
    <source>
        <dbReference type="ARBA" id="ARBA00022980"/>
    </source>
</evidence>
<name>A0ABQ7JG18_9APIC</name>
<evidence type="ECO:0000313" key="9">
    <source>
        <dbReference type="Proteomes" id="UP000823046"/>
    </source>
</evidence>
<organism evidence="8 9">
    <name type="scientific">Cardiosporidium cionae</name>
    <dbReference type="NCBI Taxonomy" id="476202"/>
    <lineage>
        <taxon>Eukaryota</taxon>
        <taxon>Sar</taxon>
        <taxon>Alveolata</taxon>
        <taxon>Apicomplexa</taxon>
        <taxon>Aconoidasida</taxon>
        <taxon>Nephromycida</taxon>
        <taxon>Cardiosporidium</taxon>
    </lineage>
</organism>
<evidence type="ECO:0000313" key="8">
    <source>
        <dbReference type="EMBL" id="KAF8822824.1"/>
    </source>
</evidence>
<evidence type="ECO:0000256" key="3">
    <source>
        <dbReference type="ARBA" id="ARBA00022946"/>
    </source>
</evidence>
<dbReference type="Proteomes" id="UP000823046">
    <property type="component" value="Unassembled WGS sequence"/>
</dbReference>